<protein>
    <submittedName>
        <fullName evidence="2">Uncharacterized protein</fullName>
    </submittedName>
</protein>
<evidence type="ECO:0000256" key="1">
    <source>
        <dbReference type="SAM" id="Phobius"/>
    </source>
</evidence>
<accession>X1U6X5</accession>
<organism evidence="2">
    <name type="scientific">marine sediment metagenome</name>
    <dbReference type="NCBI Taxonomy" id="412755"/>
    <lineage>
        <taxon>unclassified sequences</taxon>
        <taxon>metagenomes</taxon>
        <taxon>ecological metagenomes</taxon>
    </lineage>
</organism>
<proteinExistence type="predicted"/>
<feature type="transmembrane region" description="Helical" evidence="1">
    <location>
        <begin position="12"/>
        <end position="36"/>
    </location>
</feature>
<keyword evidence="1" id="KW-0472">Membrane</keyword>
<reference evidence="2" key="1">
    <citation type="journal article" date="2014" name="Front. Microbiol.">
        <title>High frequency of phylogenetically diverse reductive dehalogenase-homologous genes in deep subseafloor sedimentary metagenomes.</title>
        <authorList>
            <person name="Kawai M."/>
            <person name="Futagami T."/>
            <person name="Toyoda A."/>
            <person name="Takaki Y."/>
            <person name="Nishi S."/>
            <person name="Hori S."/>
            <person name="Arai W."/>
            <person name="Tsubouchi T."/>
            <person name="Morono Y."/>
            <person name="Uchiyama I."/>
            <person name="Ito T."/>
            <person name="Fujiyama A."/>
            <person name="Inagaki F."/>
            <person name="Takami H."/>
        </authorList>
    </citation>
    <scope>NUCLEOTIDE SEQUENCE</scope>
    <source>
        <strain evidence="2">Expedition CK06-06</strain>
    </source>
</reference>
<dbReference type="EMBL" id="BARW01024761">
    <property type="protein sequence ID" value="GAI95580.1"/>
    <property type="molecule type" value="Genomic_DNA"/>
</dbReference>
<name>X1U6X5_9ZZZZ</name>
<feature type="non-terminal residue" evidence="2">
    <location>
        <position position="43"/>
    </location>
</feature>
<evidence type="ECO:0000313" key="2">
    <source>
        <dbReference type="EMBL" id="GAI95580.1"/>
    </source>
</evidence>
<keyword evidence="1" id="KW-1133">Transmembrane helix</keyword>
<dbReference type="AlphaFoldDB" id="X1U6X5"/>
<keyword evidence="1" id="KW-0812">Transmembrane</keyword>
<sequence length="43" mass="5028">MYEKRLVLRNEKIFSILILVLTFILFVVFLAMGIAVETIVKDK</sequence>
<gene>
    <name evidence="2" type="ORF">S12H4_40749</name>
</gene>
<comment type="caution">
    <text evidence="2">The sequence shown here is derived from an EMBL/GenBank/DDBJ whole genome shotgun (WGS) entry which is preliminary data.</text>
</comment>